<dbReference type="AlphaFoldDB" id="X1JKA0"/>
<accession>X1JKA0</accession>
<comment type="caution">
    <text evidence="1">The sequence shown here is derived from an EMBL/GenBank/DDBJ whole genome shotgun (WGS) entry which is preliminary data.</text>
</comment>
<dbReference type="EMBL" id="BARV01001300">
    <property type="protein sequence ID" value="GAH94477.1"/>
    <property type="molecule type" value="Genomic_DNA"/>
</dbReference>
<name>X1JKA0_9ZZZZ</name>
<proteinExistence type="predicted"/>
<sequence>MKAMAKIDKTDWLIDQIVYKLYGLTEEEIKIVEGSFTVPSNPHDG</sequence>
<gene>
    <name evidence="1" type="ORF">S06H3_03851</name>
</gene>
<reference evidence="1" key="1">
    <citation type="journal article" date="2014" name="Front. Microbiol.">
        <title>High frequency of phylogenetically diverse reductive dehalogenase-homologous genes in deep subseafloor sedimentary metagenomes.</title>
        <authorList>
            <person name="Kawai M."/>
            <person name="Futagami T."/>
            <person name="Toyoda A."/>
            <person name="Takaki Y."/>
            <person name="Nishi S."/>
            <person name="Hori S."/>
            <person name="Arai W."/>
            <person name="Tsubouchi T."/>
            <person name="Morono Y."/>
            <person name="Uchiyama I."/>
            <person name="Ito T."/>
            <person name="Fujiyama A."/>
            <person name="Inagaki F."/>
            <person name="Takami H."/>
        </authorList>
    </citation>
    <scope>NUCLEOTIDE SEQUENCE</scope>
    <source>
        <strain evidence="1">Expedition CK06-06</strain>
    </source>
</reference>
<protein>
    <submittedName>
        <fullName evidence="1">Uncharacterized protein</fullName>
    </submittedName>
</protein>
<organism evidence="1">
    <name type="scientific">marine sediment metagenome</name>
    <dbReference type="NCBI Taxonomy" id="412755"/>
    <lineage>
        <taxon>unclassified sequences</taxon>
        <taxon>metagenomes</taxon>
        <taxon>ecological metagenomes</taxon>
    </lineage>
</organism>
<evidence type="ECO:0000313" key="1">
    <source>
        <dbReference type="EMBL" id="GAH94477.1"/>
    </source>
</evidence>